<evidence type="ECO:0000259" key="1">
    <source>
        <dbReference type="Pfam" id="PF14111"/>
    </source>
</evidence>
<organism evidence="2 3">
    <name type="scientific">Liquidambar formosana</name>
    <name type="common">Formosan gum</name>
    <dbReference type="NCBI Taxonomy" id="63359"/>
    <lineage>
        <taxon>Eukaryota</taxon>
        <taxon>Viridiplantae</taxon>
        <taxon>Streptophyta</taxon>
        <taxon>Embryophyta</taxon>
        <taxon>Tracheophyta</taxon>
        <taxon>Spermatophyta</taxon>
        <taxon>Magnoliopsida</taxon>
        <taxon>eudicotyledons</taxon>
        <taxon>Gunneridae</taxon>
        <taxon>Pentapetalae</taxon>
        <taxon>Saxifragales</taxon>
        <taxon>Altingiaceae</taxon>
        <taxon>Liquidambar</taxon>
    </lineage>
</organism>
<accession>A0AAP0RM42</accession>
<dbReference type="AlphaFoldDB" id="A0AAP0RM42"/>
<evidence type="ECO:0000313" key="2">
    <source>
        <dbReference type="EMBL" id="KAK9280752.1"/>
    </source>
</evidence>
<proteinExistence type="predicted"/>
<comment type="caution">
    <text evidence="2">The sequence shown here is derived from an EMBL/GenBank/DDBJ whole genome shotgun (WGS) entry which is preliminary data.</text>
</comment>
<dbReference type="PANTHER" id="PTHR31286">
    <property type="entry name" value="GLYCINE-RICH CELL WALL STRUCTURAL PROTEIN 1.8-LIKE"/>
    <property type="match status" value="1"/>
</dbReference>
<protein>
    <recommendedName>
        <fullName evidence="1">DUF4283 domain-containing protein</fullName>
    </recommendedName>
</protein>
<dbReference type="InterPro" id="IPR040256">
    <property type="entry name" value="At4g02000-like"/>
</dbReference>
<dbReference type="PANTHER" id="PTHR31286:SF167">
    <property type="entry name" value="OS09G0268800 PROTEIN"/>
    <property type="match status" value="1"/>
</dbReference>
<dbReference type="EMBL" id="JBBPBK010000007">
    <property type="protein sequence ID" value="KAK9280752.1"/>
    <property type="molecule type" value="Genomic_DNA"/>
</dbReference>
<dbReference type="Pfam" id="PF14111">
    <property type="entry name" value="DUF4283"/>
    <property type="match status" value="1"/>
</dbReference>
<dbReference type="InterPro" id="IPR025558">
    <property type="entry name" value="DUF4283"/>
</dbReference>
<gene>
    <name evidence="2" type="ORF">L1049_003640</name>
</gene>
<sequence>MKEEEADLFAMDDSSKGKLENCTYSLMGKVLTEKSFNKKALRNTLRLMWNVGNEVKIEDVGDNLLLVKFQDEFQMRKVIDGDPWMFDNHLILLRRWEQGMHVKIVVFQSVTIYIQIWGLPFKCRGKQIAEDMRRRMGD</sequence>
<dbReference type="Proteomes" id="UP001415857">
    <property type="component" value="Unassembled WGS sequence"/>
</dbReference>
<feature type="domain" description="DUF4283" evidence="1">
    <location>
        <begin position="20"/>
        <end position="99"/>
    </location>
</feature>
<keyword evidence="3" id="KW-1185">Reference proteome</keyword>
<evidence type="ECO:0000313" key="3">
    <source>
        <dbReference type="Proteomes" id="UP001415857"/>
    </source>
</evidence>
<name>A0AAP0RM42_LIQFO</name>
<reference evidence="2 3" key="1">
    <citation type="journal article" date="2024" name="Plant J.">
        <title>Genome sequences and population genomics reveal climatic adaptation and genomic divergence between two closely related sweetgum species.</title>
        <authorList>
            <person name="Xu W.Q."/>
            <person name="Ren C.Q."/>
            <person name="Zhang X.Y."/>
            <person name="Comes H.P."/>
            <person name="Liu X.H."/>
            <person name="Li Y.G."/>
            <person name="Kettle C.J."/>
            <person name="Jalonen R."/>
            <person name="Gaisberger H."/>
            <person name="Ma Y.Z."/>
            <person name="Qiu Y.X."/>
        </authorList>
    </citation>
    <scope>NUCLEOTIDE SEQUENCE [LARGE SCALE GENOMIC DNA]</scope>
    <source>
        <strain evidence="2">Hangzhou</strain>
    </source>
</reference>